<evidence type="ECO:0000313" key="3">
    <source>
        <dbReference type="EMBL" id="MDH4572571.1"/>
    </source>
</evidence>
<dbReference type="InterPro" id="IPR017439">
    <property type="entry name" value="Amidohydrolase"/>
</dbReference>
<reference evidence="3" key="1">
    <citation type="journal article" date="2015" name="Antonie Van Leeuwenhoek">
        <title>Comparative 16S rRNA signatures and multilocus sequence analysis for the genus Salinicola and description of Salinicola acroporae sp. nov., isolated from coral Acropora digitifera.</title>
        <authorList>
            <person name="Lepcha R.T."/>
            <person name="Poddar A."/>
            <person name="Schumann P."/>
            <person name="Das S.K."/>
        </authorList>
    </citation>
    <scope>NUCLEOTIDE SEQUENCE</scope>
    <source>
        <strain evidence="3">S4-41</strain>
    </source>
</reference>
<sequence>MTTLPRIDAFTDELIAIRHDIHAHPEIGFEEQRTAAIVAAYLHELGIDVHTGVGKTGVVGLIDGKRGPGKTLGLRADMDALPMDEETGLAFASKHPGRFHGCGHDGHTTMLLGAARYLAETRDFAGGVVLIFQPAEEGLGGARTMIAEALFERFPCDEIYALHNAPHLDHGQIRVMSGKAMAGAEFFDIVIRGRGSHGAQPNNARDPIVVATQLSQAMQSIVSRNSDPLDAAVVSITQLHAGAAYNVIPQSATLSGTIRTFDDDVAALIHQRIRELAAGLASAYGVEIEVDIRNIFSVLENHPSQTEALAAAAREIVGDANVADLGRPAMGSEDFADMLKRVPGSYCWVGHAGDVPVHNPAFVLDDGILPIGASLLARVAERRLNELEATSAARAMNA</sequence>
<dbReference type="PIRSF" id="PIRSF005962">
    <property type="entry name" value="Pept_M20D_amidohydro"/>
    <property type="match status" value="1"/>
</dbReference>
<dbReference type="PANTHER" id="PTHR11014">
    <property type="entry name" value="PEPTIDASE M20 FAMILY MEMBER"/>
    <property type="match status" value="1"/>
</dbReference>
<dbReference type="PANTHER" id="PTHR11014:SF63">
    <property type="entry name" value="METALLOPEPTIDASE, PUTATIVE (AFU_ORTHOLOGUE AFUA_6G09600)-RELATED"/>
    <property type="match status" value="1"/>
</dbReference>
<dbReference type="Gene3D" id="3.40.630.10">
    <property type="entry name" value="Zn peptidases"/>
    <property type="match status" value="1"/>
</dbReference>
<dbReference type="Pfam" id="PF07687">
    <property type="entry name" value="M20_dimer"/>
    <property type="match status" value="1"/>
</dbReference>
<protein>
    <submittedName>
        <fullName evidence="3">Amidohydrolase</fullName>
    </submittedName>
</protein>
<dbReference type="Pfam" id="PF01546">
    <property type="entry name" value="Peptidase_M20"/>
    <property type="match status" value="1"/>
</dbReference>
<dbReference type="Proteomes" id="UP001162135">
    <property type="component" value="Unassembled WGS sequence"/>
</dbReference>
<dbReference type="SUPFAM" id="SSF55031">
    <property type="entry name" value="Bacterial exopeptidase dimerisation domain"/>
    <property type="match status" value="1"/>
</dbReference>
<dbReference type="EMBL" id="PGFS01000001">
    <property type="protein sequence ID" value="MDH4572571.1"/>
    <property type="molecule type" value="Genomic_DNA"/>
</dbReference>
<dbReference type="InterPro" id="IPR036264">
    <property type="entry name" value="Bact_exopeptidase_dim_dom"/>
</dbReference>
<dbReference type="InterPro" id="IPR011650">
    <property type="entry name" value="Peptidase_M20_dimer"/>
</dbReference>
<keyword evidence="4" id="KW-1185">Reference proteome</keyword>
<dbReference type="NCBIfam" id="TIGR01891">
    <property type="entry name" value="amidohydrolases"/>
    <property type="match status" value="1"/>
</dbReference>
<evidence type="ECO:0000256" key="1">
    <source>
        <dbReference type="ARBA" id="ARBA00022801"/>
    </source>
</evidence>
<comment type="caution">
    <text evidence="3">The sequence shown here is derived from an EMBL/GenBank/DDBJ whole genome shotgun (WGS) entry which is preliminary data.</text>
</comment>
<dbReference type="RefSeq" id="WP_110717121.1">
    <property type="nucleotide sequence ID" value="NZ_PGFS01000001.1"/>
</dbReference>
<keyword evidence="1" id="KW-0378">Hydrolase</keyword>
<evidence type="ECO:0000259" key="2">
    <source>
        <dbReference type="Pfam" id="PF07687"/>
    </source>
</evidence>
<dbReference type="CDD" id="cd05666">
    <property type="entry name" value="M20_Acy1-like"/>
    <property type="match status" value="1"/>
</dbReference>
<evidence type="ECO:0000313" key="4">
    <source>
        <dbReference type="Proteomes" id="UP001162135"/>
    </source>
</evidence>
<proteinExistence type="predicted"/>
<accession>A0ABT6I4X6</accession>
<gene>
    <name evidence="3" type="ORF">CUR86_08945</name>
</gene>
<dbReference type="InterPro" id="IPR002933">
    <property type="entry name" value="Peptidase_M20"/>
</dbReference>
<organism evidence="3 4">
    <name type="scientific">Salinicola acroporae</name>
    <dbReference type="NCBI Taxonomy" id="1541440"/>
    <lineage>
        <taxon>Bacteria</taxon>
        <taxon>Pseudomonadati</taxon>
        <taxon>Pseudomonadota</taxon>
        <taxon>Gammaproteobacteria</taxon>
        <taxon>Oceanospirillales</taxon>
        <taxon>Halomonadaceae</taxon>
        <taxon>Salinicola</taxon>
    </lineage>
</organism>
<dbReference type="Gene3D" id="3.30.70.360">
    <property type="match status" value="1"/>
</dbReference>
<reference evidence="3" key="2">
    <citation type="submission" date="2017-11" db="EMBL/GenBank/DDBJ databases">
        <authorList>
            <person name="Das S.K."/>
        </authorList>
    </citation>
    <scope>NUCLEOTIDE SEQUENCE</scope>
    <source>
        <strain evidence="3">S4-41</strain>
    </source>
</reference>
<feature type="domain" description="Peptidase M20 dimerisation" evidence="2">
    <location>
        <begin position="187"/>
        <end position="278"/>
    </location>
</feature>
<name>A0ABT6I4X6_9GAMM</name>
<dbReference type="SUPFAM" id="SSF53187">
    <property type="entry name" value="Zn-dependent exopeptidases"/>
    <property type="match status" value="1"/>
</dbReference>